<dbReference type="InterPro" id="IPR005836">
    <property type="entry name" value="ADP_Glu_pyroP_CS"/>
</dbReference>
<evidence type="ECO:0000313" key="1">
    <source>
        <dbReference type="EMBL" id="GAL22673.1"/>
    </source>
</evidence>
<reference evidence="1 2" key="1">
    <citation type="submission" date="2014-09" db="EMBL/GenBank/DDBJ databases">
        <title>Vibrio maritimus JCM 19235. (C45) whole genome shotgun sequence.</title>
        <authorList>
            <person name="Sawabe T."/>
            <person name="Meirelles P."/>
            <person name="Nakanishi M."/>
            <person name="Sayaka M."/>
            <person name="Hattori M."/>
            <person name="Ohkuma M."/>
        </authorList>
    </citation>
    <scope>NUCLEOTIDE SEQUENCE [LARGE SCALE GENOMIC DNA]</scope>
    <source>
        <strain evidence="2">JCM19235</strain>
    </source>
</reference>
<dbReference type="GO" id="GO:0005978">
    <property type="term" value="P:glycogen biosynthetic process"/>
    <property type="evidence" value="ECO:0007669"/>
    <property type="project" value="InterPro"/>
</dbReference>
<dbReference type="GO" id="GO:0008878">
    <property type="term" value="F:glucose-1-phosphate adenylyltransferase activity"/>
    <property type="evidence" value="ECO:0007669"/>
    <property type="project" value="InterPro"/>
</dbReference>
<dbReference type="PROSITE" id="PS00809">
    <property type="entry name" value="ADP_GLC_PYROPHOSPH_2"/>
    <property type="match status" value="1"/>
</dbReference>
<organism evidence="1 2">
    <name type="scientific">Vibrio maritimus</name>
    <dbReference type="NCBI Taxonomy" id="990268"/>
    <lineage>
        <taxon>Bacteria</taxon>
        <taxon>Pseudomonadati</taxon>
        <taxon>Pseudomonadota</taxon>
        <taxon>Gammaproteobacteria</taxon>
        <taxon>Vibrionales</taxon>
        <taxon>Vibrionaceae</taxon>
        <taxon>Vibrio</taxon>
    </lineage>
</organism>
<accession>A0A090S794</accession>
<protein>
    <submittedName>
        <fullName evidence="1">Uncharacterized protein</fullName>
    </submittedName>
</protein>
<keyword evidence="2" id="KW-1185">Reference proteome</keyword>
<dbReference type="Proteomes" id="UP000029228">
    <property type="component" value="Unassembled WGS sequence"/>
</dbReference>
<comment type="caution">
    <text evidence="1">The sequence shown here is derived from an EMBL/GenBank/DDBJ whole genome shotgun (WGS) entry which is preliminary data.</text>
</comment>
<gene>
    <name evidence="1" type="ORF">JCM19235_4631</name>
</gene>
<dbReference type="EMBL" id="BBMR01000015">
    <property type="protein sequence ID" value="GAL22673.1"/>
    <property type="molecule type" value="Genomic_DNA"/>
</dbReference>
<proteinExistence type="predicted"/>
<evidence type="ECO:0000313" key="2">
    <source>
        <dbReference type="Proteomes" id="UP000029228"/>
    </source>
</evidence>
<name>A0A090S794_9VIBR</name>
<sequence>MTTQTPPHLQDAKALLSDKGFATSNTWYHGTSSALVASIQAQGSNAQVIRR</sequence>
<reference evidence="1 2" key="2">
    <citation type="submission" date="2014-09" db="EMBL/GenBank/DDBJ databases">
        <authorList>
            <consortium name="NBRP consortium"/>
            <person name="Sawabe T."/>
            <person name="Meirelles P."/>
            <person name="Nakanishi M."/>
            <person name="Sayaka M."/>
            <person name="Hattori M."/>
            <person name="Ohkuma M."/>
        </authorList>
    </citation>
    <scope>NUCLEOTIDE SEQUENCE [LARGE SCALE GENOMIC DNA]</scope>
    <source>
        <strain evidence="2">JCM19235</strain>
    </source>
</reference>
<dbReference type="AlphaFoldDB" id="A0A090S794"/>